<comment type="caution">
    <text evidence="2">The sequence shown here is derived from an EMBL/GenBank/DDBJ whole genome shotgun (WGS) entry which is preliminary data.</text>
</comment>
<dbReference type="Proteomes" id="UP000829517">
    <property type="component" value="Unassembled WGS sequence"/>
</dbReference>
<organism evidence="2 3">
    <name type="scientific">Joostella atrarenae</name>
    <dbReference type="NCBI Taxonomy" id="679257"/>
    <lineage>
        <taxon>Bacteria</taxon>
        <taxon>Pseudomonadati</taxon>
        <taxon>Bacteroidota</taxon>
        <taxon>Flavobacteriia</taxon>
        <taxon>Flavobacteriales</taxon>
        <taxon>Flavobacteriaceae</taxon>
        <taxon>Joostella</taxon>
    </lineage>
</organism>
<evidence type="ECO:0000313" key="3">
    <source>
        <dbReference type="Proteomes" id="UP000829517"/>
    </source>
</evidence>
<dbReference type="InterPro" id="IPR043504">
    <property type="entry name" value="Peptidase_S1_PA_chymotrypsin"/>
</dbReference>
<name>A0ABS9J2K7_9FLAO</name>
<evidence type="ECO:0000259" key="1">
    <source>
        <dbReference type="Pfam" id="PF00089"/>
    </source>
</evidence>
<dbReference type="InterPro" id="IPR009003">
    <property type="entry name" value="Peptidase_S1_PA"/>
</dbReference>
<sequence>MTNNEPEKYCVRVKCNGNIGSGVLIAGETTFYVFTAAHCLGEVEPRIEDILIEKQNDYKSEFENIQVVTVREFDYDKDFALIEIDFEGEDKMLYQYNLAHQFIAQTDVKFCGYQGVNNNEYRPFPSKIITTSDSNQCFKIKLTEGETFQQGGEDGHLLARGLSGSGVFTIRYNTPFLIGILNSVVTDKAWNDDINCCSVSHIQDYFSSYVDLSDLNELRSWTENLEKTYIEQEIVAFEESKSDFFEKLSRKNKVIYSDIEKANSITTRQIKRYLSMLQNIRLLENEAPDLYIKFKGIVTKYVNLVEEDYTRSVNNNNEALDLKQTLQYRLKDELDFLPKKMDIDFADFQIIEWLGMCTLNFTKND</sequence>
<protein>
    <submittedName>
        <fullName evidence="2">Trypsin-like serine protease</fullName>
    </submittedName>
</protein>
<evidence type="ECO:0000313" key="2">
    <source>
        <dbReference type="EMBL" id="MCF8714670.1"/>
    </source>
</evidence>
<feature type="domain" description="Peptidase S1" evidence="1">
    <location>
        <begin position="8"/>
        <end position="182"/>
    </location>
</feature>
<dbReference type="SUPFAM" id="SSF50494">
    <property type="entry name" value="Trypsin-like serine proteases"/>
    <property type="match status" value="1"/>
</dbReference>
<dbReference type="RefSeq" id="WP_236958632.1">
    <property type="nucleotide sequence ID" value="NZ_JAETXX010000003.1"/>
</dbReference>
<gene>
    <name evidence="2" type="ORF">JM658_07475</name>
</gene>
<reference evidence="2 3" key="1">
    <citation type="submission" date="2021-01" db="EMBL/GenBank/DDBJ databases">
        <title>Genome sequencing of Joostella atrarenae M1-2 (= KCTC 23194).</title>
        <authorList>
            <person name="Zakaria M.R."/>
            <person name="Lam M.Q."/>
            <person name="Chong C.S."/>
        </authorList>
    </citation>
    <scope>NUCLEOTIDE SEQUENCE [LARGE SCALE GENOMIC DNA]</scope>
    <source>
        <strain evidence="2 3">M1-2</strain>
    </source>
</reference>
<accession>A0ABS9J2K7</accession>
<dbReference type="EMBL" id="JAETXX010000003">
    <property type="protein sequence ID" value="MCF8714670.1"/>
    <property type="molecule type" value="Genomic_DNA"/>
</dbReference>
<keyword evidence="3" id="KW-1185">Reference proteome</keyword>
<proteinExistence type="predicted"/>
<dbReference type="Pfam" id="PF00089">
    <property type="entry name" value="Trypsin"/>
    <property type="match status" value="1"/>
</dbReference>
<dbReference type="Gene3D" id="2.40.10.10">
    <property type="entry name" value="Trypsin-like serine proteases"/>
    <property type="match status" value="1"/>
</dbReference>
<dbReference type="InterPro" id="IPR001254">
    <property type="entry name" value="Trypsin_dom"/>
</dbReference>